<dbReference type="Gene3D" id="1.10.3260.10">
    <property type="entry name" value="DNA ligase, ATP-dependent, N-terminal domain"/>
    <property type="match status" value="1"/>
</dbReference>
<name>W9CF71_SCLBF</name>
<evidence type="ECO:0000313" key="4">
    <source>
        <dbReference type="EMBL" id="ESZ93414.1"/>
    </source>
</evidence>
<dbReference type="Proteomes" id="UP000019487">
    <property type="component" value="Unassembled WGS sequence"/>
</dbReference>
<evidence type="ECO:0000256" key="1">
    <source>
        <dbReference type="ARBA" id="ARBA00022598"/>
    </source>
</evidence>
<feature type="compositionally biased region" description="Low complexity" evidence="2">
    <location>
        <begin position="283"/>
        <end position="296"/>
    </location>
</feature>
<feature type="region of interest" description="Disordered" evidence="2">
    <location>
        <begin position="238"/>
        <end position="296"/>
    </location>
</feature>
<evidence type="ECO:0000259" key="3">
    <source>
        <dbReference type="Pfam" id="PF04675"/>
    </source>
</evidence>
<reference evidence="4 5" key="1">
    <citation type="journal article" date="2014" name="Genome Announc.">
        <title>Draft genome sequence of Sclerotinia borealis, a psychrophilic plant pathogenic fungus.</title>
        <authorList>
            <person name="Mardanov A.V."/>
            <person name="Beletsky A.V."/>
            <person name="Kadnikov V.V."/>
            <person name="Ignatov A.N."/>
            <person name="Ravin N.V."/>
        </authorList>
    </citation>
    <scope>NUCLEOTIDE SEQUENCE [LARGE SCALE GENOMIC DNA]</scope>
    <source>
        <strain evidence="5">F-4157</strain>
    </source>
</reference>
<protein>
    <recommendedName>
        <fullName evidence="3">DNA ligase ATP-dependent N-terminal domain-containing protein</fullName>
    </recommendedName>
</protein>
<organism evidence="4 5">
    <name type="scientific">Sclerotinia borealis (strain F-4128)</name>
    <dbReference type="NCBI Taxonomy" id="1432307"/>
    <lineage>
        <taxon>Eukaryota</taxon>
        <taxon>Fungi</taxon>
        <taxon>Dikarya</taxon>
        <taxon>Ascomycota</taxon>
        <taxon>Pezizomycotina</taxon>
        <taxon>Leotiomycetes</taxon>
        <taxon>Helotiales</taxon>
        <taxon>Sclerotiniaceae</taxon>
        <taxon>Sclerotinia</taxon>
    </lineage>
</organism>
<feature type="compositionally biased region" description="Polar residues" evidence="2">
    <location>
        <begin position="272"/>
        <end position="281"/>
    </location>
</feature>
<sequence length="352" mass="38884">MHKDDPSVLFTLKTEALDDRDYDLNEVVFERFIARTFCMNVELRGDFKKYAEDGPYLSVPSGAEGGCNNIVRNDLGYRVERIMRKMGRDQKAIFEYKKVTVEEIEDTLIIIAAQNEGSSEAIKSLAKRDKYSLDRLENIYLRLQGSQAKWLTRMIFKDFGFVIPDNVALSAFHTSFPRSLQVTAKFNIKDLVPIRRCGETGIIVAHAPPQTAKKTLPVSKDQTISGLSVAQPAESIQLVSPSSTRSSLPLSESTASSLNATQKATQKPLPPSSSNIKSPQKNPSPQALSPPASSPAAAECAQTPTCHFHNTLFILAPCISSFLWLTSNLLPSHGVTYITSLLPLTRKALPKR</sequence>
<dbReference type="InterPro" id="IPR012308">
    <property type="entry name" value="DNA_ligase_ATP-dep_N"/>
</dbReference>
<gene>
    <name evidence="4" type="ORF">SBOR_6207</name>
</gene>
<evidence type="ECO:0000256" key="2">
    <source>
        <dbReference type="SAM" id="MobiDB-lite"/>
    </source>
</evidence>
<dbReference type="Pfam" id="PF04675">
    <property type="entry name" value="DNA_ligase_A_N"/>
    <property type="match status" value="1"/>
</dbReference>
<evidence type="ECO:0000313" key="5">
    <source>
        <dbReference type="Proteomes" id="UP000019487"/>
    </source>
</evidence>
<dbReference type="OrthoDB" id="2160351at2759"/>
<keyword evidence="5" id="KW-1185">Reference proteome</keyword>
<dbReference type="HOGENOM" id="CLU_041560_0_0_1"/>
<dbReference type="AlphaFoldDB" id="W9CF71"/>
<dbReference type="InterPro" id="IPR036599">
    <property type="entry name" value="DNA_ligase_N_sf"/>
</dbReference>
<accession>W9CF71</accession>
<keyword evidence="1" id="KW-0436">Ligase</keyword>
<dbReference type="EMBL" id="AYSA01000321">
    <property type="protein sequence ID" value="ESZ93414.1"/>
    <property type="molecule type" value="Genomic_DNA"/>
</dbReference>
<dbReference type="GO" id="GO:0003910">
    <property type="term" value="F:DNA ligase (ATP) activity"/>
    <property type="evidence" value="ECO:0007669"/>
    <property type="project" value="InterPro"/>
</dbReference>
<proteinExistence type="predicted"/>
<feature type="domain" description="DNA ligase ATP-dependent N-terminal" evidence="3">
    <location>
        <begin position="16"/>
        <end position="173"/>
    </location>
</feature>
<dbReference type="GO" id="GO:0006281">
    <property type="term" value="P:DNA repair"/>
    <property type="evidence" value="ECO:0007669"/>
    <property type="project" value="InterPro"/>
</dbReference>
<dbReference type="GO" id="GO:0006310">
    <property type="term" value="P:DNA recombination"/>
    <property type="evidence" value="ECO:0007669"/>
    <property type="project" value="InterPro"/>
</dbReference>
<feature type="compositionally biased region" description="Low complexity" evidence="2">
    <location>
        <begin position="240"/>
        <end position="258"/>
    </location>
</feature>
<dbReference type="GO" id="GO:0003677">
    <property type="term" value="F:DNA binding"/>
    <property type="evidence" value="ECO:0007669"/>
    <property type="project" value="InterPro"/>
</dbReference>
<comment type="caution">
    <text evidence="4">The sequence shown here is derived from an EMBL/GenBank/DDBJ whole genome shotgun (WGS) entry which is preliminary data.</text>
</comment>